<protein>
    <submittedName>
        <fullName evidence="1">Uncharacterized protein</fullName>
    </submittedName>
</protein>
<dbReference type="Proteomes" id="UP000593952">
    <property type="component" value="Segment"/>
</dbReference>
<dbReference type="EMBL" id="MT708549">
    <property type="protein sequence ID" value="QOV06312.1"/>
    <property type="molecule type" value="Genomic_DNA"/>
</dbReference>
<proteinExistence type="predicted"/>
<gene>
    <name evidence="1" type="ORF">CPT_Maja_092</name>
</gene>
<organism evidence="1 2">
    <name type="scientific">Burkholderia phage Maja</name>
    <dbReference type="NCBI Taxonomy" id="2767571"/>
    <lineage>
        <taxon>Viruses</taxon>
        <taxon>Duplodnaviria</taxon>
        <taxon>Heunggongvirae</taxon>
        <taxon>Uroviricota</taxon>
        <taxon>Caudoviricetes</taxon>
        <taxon>Lindbergviridae</taxon>
        <taxon>Gladiolivirus</taxon>
        <taxon>Gladiolivirus maja</taxon>
    </lineage>
</organism>
<reference evidence="1 2" key="1">
    <citation type="submission" date="2020-07" db="EMBL/GenBank/DDBJ databases">
        <title>Complete genome sequence of Burkholderia gladioli phage Maja.</title>
        <authorList>
            <person name="Yu Z."/>
            <person name="Yao G.W."/>
            <person name="Guadalupe Vizoso-Pinto M."/>
            <person name="Sun L."/>
            <person name="Le T."/>
            <person name="Gonzalez C."/>
            <person name="Young R."/>
            <person name="Liu M."/>
        </authorList>
    </citation>
    <scope>NUCLEOTIDE SEQUENCE [LARGE SCALE GENOMIC DNA]</scope>
</reference>
<evidence type="ECO:0000313" key="1">
    <source>
        <dbReference type="EMBL" id="QOV06312.1"/>
    </source>
</evidence>
<keyword evidence="2" id="KW-1185">Reference proteome</keyword>
<accession>A0A7S6U0B0</accession>
<evidence type="ECO:0000313" key="2">
    <source>
        <dbReference type="Proteomes" id="UP000593952"/>
    </source>
</evidence>
<name>A0A7S6U0B0_9CAUD</name>
<sequence>MRRDISIVTERKHCRATPEFEFTLWSFKLAATELRRAAERAERRKHAEEKRTAPIKRIDHMRFSEPHWGLEWDDPKYGRTGTFNCFATRADALKQLRRCYNSPDPMYREARNIPFEIVFFPGSPQDR</sequence>